<evidence type="ECO:0000256" key="1">
    <source>
        <dbReference type="ARBA" id="ARBA00010838"/>
    </source>
</evidence>
<evidence type="ECO:0000313" key="6">
    <source>
        <dbReference type="Proteomes" id="UP001652700"/>
    </source>
</evidence>
<dbReference type="Proteomes" id="UP001652700">
    <property type="component" value="Unplaced"/>
</dbReference>
<dbReference type="PANTHER" id="PTHR10353:SF36">
    <property type="entry name" value="LP05116P"/>
    <property type="match status" value="1"/>
</dbReference>
<dbReference type="SUPFAM" id="SSF51445">
    <property type="entry name" value="(Trans)glycosidases"/>
    <property type="match status" value="1"/>
</dbReference>
<name>A0ABM5KVV3_DIAVI</name>
<dbReference type="PANTHER" id="PTHR10353">
    <property type="entry name" value="GLYCOSYL HYDROLASE"/>
    <property type="match status" value="1"/>
</dbReference>
<dbReference type="PROSITE" id="PS00653">
    <property type="entry name" value="GLYCOSYL_HYDROL_F1_2"/>
    <property type="match status" value="1"/>
</dbReference>
<keyword evidence="3" id="KW-0326">Glycosidase</keyword>
<keyword evidence="6" id="KW-1185">Reference proteome</keyword>
<evidence type="ECO:0000256" key="4">
    <source>
        <dbReference type="RuleBase" id="RU003690"/>
    </source>
</evidence>
<keyword evidence="2" id="KW-0378">Hydrolase</keyword>
<dbReference type="InterPro" id="IPR001360">
    <property type="entry name" value="Glyco_hydro_1"/>
</dbReference>
<accession>A0ABM5KVV3</accession>
<dbReference type="GeneID" id="126889768"/>
<dbReference type="Pfam" id="PF00232">
    <property type="entry name" value="Glyco_hydro_1"/>
    <property type="match status" value="1"/>
</dbReference>
<proteinExistence type="inferred from homology"/>
<organism evidence="5 6">
    <name type="scientific">Diabrotica virgifera virgifera</name>
    <name type="common">western corn rootworm</name>
    <dbReference type="NCBI Taxonomy" id="50390"/>
    <lineage>
        <taxon>Eukaryota</taxon>
        <taxon>Metazoa</taxon>
        <taxon>Ecdysozoa</taxon>
        <taxon>Arthropoda</taxon>
        <taxon>Hexapoda</taxon>
        <taxon>Insecta</taxon>
        <taxon>Pterygota</taxon>
        <taxon>Neoptera</taxon>
        <taxon>Endopterygota</taxon>
        <taxon>Coleoptera</taxon>
        <taxon>Polyphaga</taxon>
        <taxon>Cucujiformia</taxon>
        <taxon>Chrysomeloidea</taxon>
        <taxon>Chrysomelidae</taxon>
        <taxon>Galerucinae</taxon>
        <taxon>Diabroticina</taxon>
        <taxon>Diabroticites</taxon>
        <taxon>Diabrotica</taxon>
    </lineage>
</organism>
<evidence type="ECO:0000256" key="3">
    <source>
        <dbReference type="ARBA" id="ARBA00023295"/>
    </source>
</evidence>
<dbReference type="InterPro" id="IPR033132">
    <property type="entry name" value="GH_1_N_CS"/>
</dbReference>
<protein>
    <recommendedName>
        <fullName evidence="7">Myrosinase 1-like</fullName>
    </recommendedName>
</protein>
<dbReference type="EnsemblMetazoa" id="XM_050658359.1">
    <property type="protein sequence ID" value="XP_050514316.1"/>
    <property type="gene ID" value="LOC126889768"/>
</dbReference>
<dbReference type="RefSeq" id="XP_050514316.1">
    <property type="nucleotide sequence ID" value="XM_050658359.1"/>
</dbReference>
<evidence type="ECO:0000256" key="2">
    <source>
        <dbReference type="ARBA" id="ARBA00022801"/>
    </source>
</evidence>
<dbReference type="InterPro" id="IPR017853">
    <property type="entry name" value="GH"/>
</dbReference>
<reference evidence="5" key="1">
    <citation type="submission" date="2025-05" db="UniProtKB">
        <authorList>
            <consortium name="EnsemblMetazoa"/>
        </authorList>
    </citation>
    <scope>IDENTIFICATION</scope>
</reference>
<dbReference type="Gene3D" id="3.20.20.80">
    <property type="entry name" value="Glycosidases"/>
    <property type="match status" value="1"/>
</dbReference>
<sequence>MISLKHLKSLGYVIYLCVIFSLVAAGRKYNRKFPDDFQFGAATAAYQIEGAWNIDGKGESIWDTFVHRVPSPIVNGDTGDIACDSYHKYKEDVRLAAELGTKLYRFSVSWSRALPTGKADNINEAGLNYYKNLVKEIRKYNMLPMATIYHWDLPQSLYDQGIHWSNVSLVPYIVDYARIVIKNLPDVEYWVTVNEPKQVCRYGYGSTLFAPALNSDGLLEYQCAYVLVKSHAAIYRMYKKEFPNYKARMSLITDCQWIEPLTNSPKDQEGAERQRQFDYGLYLNPVFKGDWPQVVKDRIAFRSAKANFTKSRLPAFTKEEINDIKGTHDFLGVNHYFTMLAREEKEEAPFNETSHKHDVGIIDTFNPRWVKEADGLFVIVPKGAFKILKWLQKTYGDPNIIITEIGMTDRMNSTNQDDQNRIDFYTDYFCNILDAMDEGVNVTAIIYWSLMDTFEWNSGYSVHLGLYQVDFKDPNRTRKPKKSAGFAKNLSKEKSLHCGHPSKYRSTPVALPEWTSNHNVSL</sequence>
<dbReference type="PRINTS" id="PR00131">
    <property type="entry name" value="GLHYDRLASE1"/>
</dbReference>
<evidence type="ECO:0008006" key="7">
    <source>
        <dbReference type="Google" id="ProtNLM"/>
    </source>
</evidence>
<comment type="similarity">
    <text evidence="1 4">Belongs to the glycosyl hydrolase 1 family.</text>
</comment>
<evidence type="ECO:0000313" key="5">
    <source>
        <dbReference type="EnsemblMetazoa" id="XP_050514316.1"/>
    </source>
</evidence>